<dbReference type="InterPro" id="IPR052385">
    <property type="entry name" value="Obscurin/Obscurin-like_Reg"/>
</dbReference>
<evidence type="ECO:0000256" key="5">
    <source>
        <dbReference type="ARBA" id="ARBA00022737"/>
    </source>
</evidence>
<dbReference type="CDD" id="cd00063">
    <property type="entry name" value="FN3"/>
    <property type="match status" value="1"/>
</dbReference>
<dbReference type="Gene3D" id="2.60.40.10">
    <property type="entry name" value="Immunoglobulins"/>
    <property type="match status" value="9"/>
</dbReference>
<evidence type="ECO:0000256" key="2">
    <source>
        <dbReference type="ARBA" id="ARBA00004556"/>
    </source>
</evidence>
<feature type="domain" description="Ig-like" evidence="13">
    <location>
        <begin position="324"/>
        <end position="408"/>
    </location>
</feature>
<dbReference type="FunFam" id="2.60.40.10:FF:000464">
    <property type="entry name" value="Putative obscurin-like protein 1"/>
    <property type="match status" value="1"/>
</dbReference>
<keyword evidence="16" id="KW-1185">Reference proteome</keyword>
<feature type="domain" description="Ig-like" evidence="13">
    <location>
        <begin position="114"/>
        <end position="201"/>
    </location>
</feature>
<comment type="function">
    <text evidence="9">Core component of the 3M complex, a complex required to regulate microtubule dynamics and genome integrity. It is unclear how the 3M complex regulates microtubules, it could act by controlling the level of a microtubule stabilizer. Acts as a regulator of the Cul7-RING(FBXW8) ubiquitin-protein ligase, playing a critical role in the ubiquitin ligase pathway that regulates Golgi morphogenesis and dendrite patterning in brain. Required to localize CUL7 to the Golgi apparatus in neurons.</text>
</comment>
<evidence type="ECO:0000256" key="4">
    <source>
        <dbReference type="ARBA" id="ARBA00022553"/>
    </source>
</evidence>
<dbReference type="FunFam" id="2.60.40.10:FF:001084">
    <property type="entry name" value="obscurin-like isoform X3"/>
    <property type="match status" value="2"/>
</dbReference>
<dbReference type="InterPro" id="IPR036179">
    <property type="entry name" value="Ig-like_dom_sf"/>
</dbReference>
<organism evidence="15 16">
    <name type="scientific">Accipiter nisus</name>
    <name type="common">Eurasian sparrowhawk</name>
    <dbReference type="NCBI Taxonomy" id="211598"/>
    <lineage>
        <taxon>Eukaryota</taxon>
        <taxon>Metazoa</taxon>
        <taxon>Chordata</taxon>
        <taxon>Craniata</taxon>
        <taxon>Vertebrata</taxon>
        <taxon>Euteleostomi</taxon>
        <taxon>Archelosauria</taxon>
        <taxon>Archosauria</taxon>
        <taxon>Dinosauria</taxon>
        <taxon>Saurischia</taxon>
        <taxon>Theropoda</taxon>
        <taxon>Coelurosauria</taxon>
        <taxon>Aves</taxon>
        <taxon>Neognathae</taxon>
        <taxon>Neoaves</taxon>
        <taxon>Telluraves</taxon>
        <taxon>Accipitrimorphae</taxon>
        <taxon>Accipitriformes</taxon>
        <taxon>Accipitridae</taxon>
        <taxon>Accipitrinae</taxon>
        <taxon>Accipiter</taxon>
    </lineage>
</organism>
<keyword evidence="3" id="KW-0963">Cytoplasm</keyword>
<keyword evidence="8" id="KW-0393">Immunoglobulin domain</keyword>
<dbReference type="InterPro" id="IPR003599">
    <property type="entry name" value="Ig_sub"/>
</dbReference>
<feature type="domain" description="Ig-like" evidence="13">
    <location>
        <begin position="227"/>
        <end position="313"/>
    </location>
</feature>
<dbReference type="InterPro" id="IPR007110">
    <property type="entry name" value="Ig-like_dom"/>
</dbReference>
<dbReference type="InterPro" id="IPR013783">
    <property type="entry name" value="Ig-like_fold"/>
</dbReference>
<dbReference type="FunFam" id="2.60.40.10:FF:000393">
    <property type="entry name" value="Putative obscurin-like protein 1"/>
    <property type="match status" value="1"/>
</dbReference>
<dbReference type="FunFam" id="2.60.40.10:FF:000502">
    <property type="entry name" value="obscurin-like protein 1 isoform X2"/>
    <property type="match status" value="1"/>
</dbReference>
<reference evidence="15" key="2">
    <citation type="submission" date="2025-09" db="UniProtKB">
        <authorList>
            <consortium name="Ensembl"/>
        </authorList>
    </citation>
    <scope>IDENTIFICATION</scope>
</reference>
<dbReference type="InterPro" id="IPR036116">
    <property type="entry name" value="FN3_sf"/>
</dbReference>
<evidence type="ECO:0000256" key="10">
    <source>
        <dbReference type="ARBA" id="ARBA00063153"/>
    </source>
</evidence>
<comment type="subcellular location">
    <subcellularLocation>
        <location evidence="2">Cytoplasm</location>
        <location evidence="2">Perinuclear region</location>
    </subcellularLocation>
    <subcellularLocation>
        <location evidence="1">Golgi apparatus</location>
    </subcellularLocation>
</comment>
<keyword evidence="7" id="KW-1015">Disulfide bond</keyword>
<evidence type="ECO:0000256" key="1">
    <source>
        <dbReference type="ARBA" id="ARBA00004555"/>
    </source>
</evidence>
<evidence type="ECO:0000313" key="16">
    <source>
        <dbReference type="Proteomes" id="UP000694541"/>
    </source>
</evidence>
<keyword evidence="5" id="KW-0677">Repeat</keyword>
<dbReference type="PROSITE" id="PS50853">
    <property type="entry name" value="FN3"/>
    <property type="match status" value="1"/>
</dbReference>
<sequence length="985" mass="107079">MEGFGGAPRFLAYPRAFTVRSGTDAVLSCQITGDPRPSILWEKDKTPIEPSGRFHVEAKGDLYSLLVSRATPQDSGLYVCKAKNSVGATYAAATLKVEAGEPQEEEGCSGGEAPAFLVAPSSTRVCRGEDVMFTCRVSGQPCPVLEWEKDGHKLSDIFESSHFAVGQEPEDWHFLKLFSARPPDGGVYVCRARSGSREALAAAVLLVEPQVPPDGLPNGSPADGPEPPVERQRRAKAFAVSVGKHAKFRCYVTGKPKPEIIWQKDGEALAPGRRHLIYEDREGYFILKVLYCKPQDQGLYVCTASNTAGQTLSAVQLQVKEHRLRFQVQLTDVEVAEREDAVLECQVPLETIPTAWYLEDRELQPSHKYVMEEQGVVRRLTIRDARTDDDGIYLCQMKDKGRSIAEVSVRGVIAKRLPRKLDVMEGENAVFCVETQEVVEGTCWSRDGLQLRESPHIVLKSFGRTHLLVLVHVTRQDAGIISFAVGESQTSSQLRVKCVKRDPPSAPVAAEMSVAESNAALLTWCPAPDAHLRPPSRYLLERREAVGGEWVQCLATDLPGRVRVLGDSVPREADYCFRICAANEHGRSSPVEFPGSVHLAPAARLERGLQDARVRDGEDARFSLELSAAVHGTWIFNGARLGEEEEEEVGGRCSVQRHGTEHSLLIRGVRLADSGAQVTFVSGGVRDSATLSWWKSSRGSHAGGFFSPLHDVSAPQVCIAPVPEAERLREVPEGLPVLLECQVSPPGASVCWLKDGEAVPPDDVIALQAEGCVRRLLLRSAGPSDTGVYTCDAGDDAVSFVVTVTGEIISSNEELWCQLSRPAAPVRWYKDGEEVEAGENLVLEQEGPWRRLVLPCARPQDAGEFVCDAGGDSVFYTITVAGGHDAGRLAGSHLGGFLWWCRVPQHVLLSLAALGLGMLLRDALVRSSSQQVGQVGSLQQLWCAKPCGLTGKGDSSLCWSETLGCPKAGTQHPHTGCLPELSHGQ</sequence>
<dbReference type="Ensembl" id="ENSANIT00000021886.1">
    <property type="protein sequence ID" value="ENSANIP00000021188.1"/>
    <property type="gene ID" value="ENSANIG00000013726.1"/>
</dbReference>
<evidence type="ECO:0000259" key="13">
    <source>
        <dbReference type="PROSITE" id="PS50835"/>
    </source>
</evidence>
<dbReference type="InterPro" id="IPR003598">
    <property type="entry name" value="Ig_sub2"/>
</dbReference>
<dbReference type="AlphaFoldDB" id="A0A8B9NFU6"/>
<dbReference type="GO" id="GO:0050775">
    <property type="term" value="P:positive regulation of dendrite morphogenesis"/>
    <property type="evidence" value="ECO:0007669"/>
    <property type="project" value="UniProtKB-ARBA"/>
</dbReference>
<evidence type="ECO:0000256" key="7">
    <source>
        <dbReference type="ARBA" id="ARBA00023157"/>
    </source>
</evidence>
<proteinExistence type="predicted"/>
<reference evidence="15" key="1">
    <citation type="submission" date="2025-08" db="UniProtKB">
        <authorList>
            <consortium name="Ensembl"/>
        </authorList>
    </citation>
    <scope>IDENTIFICATION</scope>
</reference>
<evidence type="ECO:0000313" key="15">
    <source>
        <dbReference type="Ensembl" id="ENSANIP00000021188.1"/>
    </source>
</evidence>
<feature type="domain" description="Ig-like" evidence="13">
    <location>
        <begin position="806"/>
        <end position="879"/>
    </location>
</feature>
<evidence type="ECO:0000256" key="11">
    <source>
        <dbReference type="ARBA" id="ARBA00067525"/>
    </source>
</evidence>
<name>A0A8B9NFU6_9AVES</name>
<dbReference type="Proteomes" id="UP000694541">
    <property type="component" value="Unplaced"/>
</dbReference>
<dbReference type="GO" id="GO:0048471">
    <property type="term" value="C:perinuclear region of cytoplasm"/>
    <property type="evidence" value="ECO:0007669"/>
    <property type="project" value="UniProtKB-SubCell"/>
</dbReference>
<evidence type="ECO:0000259" key="14">
    <source>
        <dbReference type="PROSITE" id="PS50853"/>
    </source>
</evidence>
<evidence type="ECO:0000256" key="8">
    <source>
        <dbReference type="ARBA" id="ARBA00023319"/>
    </source>
</evidence>
<evidence type="ECO:0000256" key="9">
    <source>
        <dbReference type="ARBA" id="ARBA00057297"/>
    </source>
</evidence>
<feature type="domain" description="Ig-like" evidence="13">
    <location>
        <begin position="8"/>
        <end position="96"/>
    </location>
</feature>
<dbReference type="InterPro" id="IPR013098">
    <property type="entry name" value="Ig_I-set"/>
</dbReference>
<dbReference type="FunFam" id="2.60.40.10:FF:000241">
    <property type="entry name" value="obscurin-like protein 1 isoform X2"/>
    <property type="match status" value="1"/>
</dbReference>
<comment type="subunit">
    <text evidence="10">Component of the 3M complex, composed of core components CUL7, CCDC8 and OBSL1. Interacts with CCDC8. Interacts with CUL7; the interaction is direct. Interacts with FBXW8. Interacts (via N-terminal Ig-like domain) with TTN/titin (via C-terminal Ig-like domain); the interaction is direct.</text>
</comment>
<feature type="region of interest" description="Disordered" evidence="12">
    <location>
        <begin position="211"/>
        <end position="230"/>
    </location>
</feature>
<dbReference type="SMART" id="SM00409">
    <property type="entry name" value="IG"/>
    <property type="match status" value="7"/>
</dbReference>
<dbReference type="PROSITE" id="PS50835">
    <property type="entry name" value="IG_LIKE"/>
    <property type="match status" value="6"/>
</dbReference>
<dbReference type="GO" id="GO:0005794">
    <property type="term" value="C:Golgi apparatus"/>
    <property type="evidence" value="ECO:0007669"/>
    <property type="project" value="UniProtKB-SubCell"/>
</dbReference>
<protein>
    <recommendedName>
        <fullName evidence="11">Obscurin-like protein 1</fullName>
    </recommendedName>
</protein>
<dbReference type="PANTHER" id="PTHR35971:SF5">
    <property type="entry name" value="OBSCURIN LIKE CYTOSKELETAL ADAPTOR 1"/>
    <property type="match status" value="1"/>
</dbReference>
<feature type="domain" description="Fibronectin type-III" evidence="14">
    <location>
        <begin position="503"/>
        <end position="602"/>
    </location>
</feature>
<dbReference type="InterPro" id="IPR003961">
    <property type="entry name" value="FN3_dom"/>
</dbReference>
<keyword evidence="6" id="KW-0333">Golgi apparatus</keyword>
<evidence type="ECO:0000256" key="12">
    <source>
        <dbReference type="SAM" id="MobiDB-lite"/>
    </source>
</evidence>
<dbReference type="GO" id="GO:0007030">
    <property type="term" value="P:Golgi organization"/>
    <property type="evidence" value="ECO:0007669"/>
    <property type="project" value="UniProtKB-ARBA"/>
</dbReference>
<dbReference type="SMART" id="SM00408">
    <property type="entry name" value="IGc2"/>
    <property type="match status" value="6"/>
</dbReference>
<keyword evidence="4" id="KW-0597">Phosphoprotein</keyword>
<evidence type="ECO:0000256" key="3">
    <source>
        <dbReference type="ARBA" id="ARBA00022490"/>
    </source>
</evidence>
<dbReference type="FunFam" id="2.60.40.10:FF:000211">
    <property type="entry name" value="Obscurin-like protein 1"/>
    <property type="match status" value="1"/>
</dbReference>
<evidence type="ECO:0000256" key="6">
    <source>
        <dbReference type="ARBA" id="ARBA00023034"/>
    </source>
</evidence>
<accession>A0A8B9NFU6</accession>
<dbReference type="SUPFAM" id="SSF49265">
    <property type="entry name" value="Fibronectin type III"/>
    <property type="match status" value="1"/>
</dbReference>
<dbReference type="PANTHER" id="PTHR35971">
    <property type="entry name" value="SI:DKEY-31G6.6"/>
    <property type="match status" value="1"/>
</dbReference>
<feature type="domain" description="Ig-like" evidence="13">
    <location>
        <begin position="715"/>
        <end position="805"/>
    </location>
</feature>
<dbReference type="Pfam" id="PF07679">
    <property type="entry name" value="I-set"/>
    <property type="match status" value="5"/>
</dbReference>
<dbReference type="SUPFAM" id="SSF48726">
    <property type="entry name" value="Immunoglobulin"/>
    <property type="match status" value="8"/>
</dbReference>